<dbReference type="GO" id="GO:0009229">
    <property type="term" value="P:thiamine diphosphate biosynthetic process"/>
    <property type="evidence" value="ECO:0007669"/>
    <property type="project" value="InterPro"/>
</dbReference>
<dbReference type="PANTHER" id="PTHR41299">
    <property type="entry name" value="THIAMINE PYROPHOSPHOKINASE"/>
    <property type="match status" value="1"/>
</dbReference>
<dbReference type="GO" id="GO:0006772">
    <property type="term" value="P:thiamine metabolic process"/>
    <property type="evidence" value="ECO:0007669"/>
    <property type="project" value="UniProtKB-UniRule"/>
</dbReference>
<feature type="domain" description="Thiamin pyrophosphokinase thiamin-binding" evidence="6">
    <location>
        <begin position="138"/>
        <end position="205"/>
    </location>
</feature>
<dbReference type="PANTHER" id="PTHR41299:SF1">
    <property type="entry name" value="THIAMINE PYROPHOSPHOKINASE"/>
    <property type="match status" value="1"/>
</dbReference>
<protein>
    <recommendedName>
        <fullName evidence="5">Thiamine diphosphokinase</fullName>
        <ecNumber evidence="5">2.7.6.2</ecNumber>
    </recommendedName>
</protein>
<dbReference type="NCBIfam" id="TIGR01378">
    <property type="entry name" value="thi_PPkinase"/>
    <property type="match status" value="1"/>
</dbReference>
<dbReference type="GO" id="GO:0004788">
    <property type="term" value="F:thiamine diphosphokinase activity"/>
    <property type="evidence" value="ECO:0007669"/>
    <property type="project" value="UniProtKB-UniRule"/>
</dbReference>
<keyword evidence="1" id="KW-0808">Transferase</keyword>
<dbReference type="KEGG" id="uam:UABAM_02152"/>
<dbReference type="SUPFAM" id="SSF63999">
    <property type="entry name" value="Thiamin pyrophosphokinase, catalytic domain"/>
    <property type="match status" value="1"/>
</dbReference>
<dbReference type="AlphaFoldDB" id="A0A5S9F2L3"/>
<keyword evidence="3 7" id="KW-0418">Kinase</keyword>
<evidence type="ECO:0000256" key="3">
    <source>
        <dbReference type="ARBA" id="ARBA00022777"/>
    </source>
</evidence>
<evidence type="ECO:0000256" key="2">
    <source>
        <dbReference type="ARBA" id="ARBA00022741"/>
    </source>
</evidence>
<dbReference type="GO" id="GO:0016301">
    <property type="term" value="F:kinase activity"/>
    <property type="evidence" value="ECO:0007669"/>
    <property type="project" value="UniProtKB-KW"/>
</dbReference>
<dbReference type="InterPro" id="IPR036759">
    <property type="entry name" value="TPK_catalytic_sf"/>
</dbReference>
<dbReference type="InterPro" id="IPR007371">
    <property type="entry name" value="TPK_catalytic"/>
</dbReference>
<evidence type="ECO:0000313" key="8">
    <source>
        <dbReference type="Proteomes" id="UP000326354"/>
    </source>
</evidence>
<dbReference type="Pfam" id="PF04263">
    <property type="entry name" value="TPK_catalytic"/>
    <property type="match status" value="1"/>
</dbReference>
<dbReference type="SUPFAM" id="SSF63862">
    <property type="entry name" value="Thiamin pyrophosphokinase, substrate-binding domain"/>
    <property type="match status" value="1"/>
</dbReference>
<proteinExistence type="predicted"/>
<dbReference type="Gene3D" id="3.40.50.10240">
    <property type="entry name" value="Thiamin pyrophosphokinase, catalytic domain"/>
    <property type="match status" value="1"/>
</dbReference>
<dbReference type="GO" id="GO:0030975">
    <property type="term" value="F:thiamine binding"/>
    <property type="evidence" value="ECO:0007669"/>
    <property type="project" value="InterPro"/>
</dbReference>
<keyword evidence="4" id="KW-0067">ATP-binding</keyword>
<evidence type="ECO:0000256" key="5">
    <source>
        <dbReference type="NCBIfam" id="TIGR01378"/>
    </source>
</evidence>
<dbReference type="OrthoDB" id="9804377at2"/>
<dbReference type="SMART" id="SM00983">
    <property type="entry name" value="TPK_B1_binding"/>
    <property type="match status" value="1"/>
</dbReference>
<dbReference type="RefSeq" id="WP_151967981.1">
    <property type="nucleotide sequence ID" value="NZ_AP019860.1"/>
</dbReference>
<reference evidence="7 8" key="1">
    <citation type="submission" date="2019-08" db="EMBL/GenBank/DDBJ databases">
        <title>Complete genome sequence of Candidatus Uab amorphum.</title>
        <authorList>
            <person name="Shiratori T."/>
            <person name="Suzuki S."/>
            <person name="Kakizawa Y."/>
            <person name="Ishida K."/>
        </authorList>
    </citation>
    <scope>NUCLEOTIDE SEQUENCE [LARGE SCALE GENOMIC DNA]</scope>
    <source>
        <strain evidence="7 8">SRT547</strain>
    </source>
</reference>
<gene>
    <name evidence="7" type="ORF">UABAM_02152</name>
</gene>
<organism evidence="7 8">
    <name type="scientific">Uabimicrobium amorphum</name>
    <dbReference type="NCBI Taxonomy" id="2596890"/>
    <lineage>
        <taxon>Bacteria</taxon>
        <taxon>Pseudomonadati</taxon>
        <taxon>Planctomycetota</taxon>
        <taxon>Candidatus Uabimicrobiia</taxon>
        <taxon>Candidatus Uabimicrobiales</taxon>
        <taxon>Candidatus Uabimicrobiaceae</taxon>
        <taxon>Candidatus Uabimicrobium</taxon>
    </lineage>
</organism>
<keyword evidence="8" id="KW-1185">Reference proteome</keyword>
<dbReference type="EC" id="2.7.6.2" evidence="5"/>
<dbReference type="InterPro" id="IPR007373">
    <property type="entry name" value="Thiamin_PyroPKinase_B1-bd"/>
</dbReference>
<dbReference type="InterPro" id="IPR053149">
    <property type="entry name" value="TPK"/>
</dbReference>
<evidence type="ECO:0000256" key="4">
    <source>
        <dbReference type="ARBA" id="ARBA00022840"/>
    </source>
</evidence>
<evidence type="ECO:0000259" key="6">
    <source>
        <dbReference type="SMART" id="SM00983"/>
    </source>
</evidence>
<accession>A0A5S9F2L3</accession>
<name>A0A5S9F2L3_UABAM</name>
<evidence type="ECO:0000256" key="1">
    <source>
        <dbReference type="ARBA" id="ARBA00022679"/>
    </source>
</evidence>
<dbReference type="Pfam" id="PF04265">
    <property type="entry name" value="TPK_B1_binding"/>
    <property type="match status" value="1"/>
</dbReference>
<dbReference type="EMBL" id="AP019860">
    <property type="protein sequence ID" value="BBM83797.1"/>
    <property type="molecule type" value="Genomic_DNA"/>
</dbReference>
<dbReference type="Proteomes" id="UP000326354">
    <property type="component" value="Chromosome"/>
</dbReference>
<keyword evidence="2" id="KW-0547">Nucleotide-binding</keyword>
<dbReference type="CDD" id="cd07995">
    <property type="entry name" value="TPK"/>
    <property type="match status" value="1"/>
</dbReference>
<evidence type="ECO:0000313" key="7">
    <source>
        <dbReference type="EMBL" id="BBM83797.1"/>
    </source>
</evidence>
<dbReference type="InterPro" id="IPR036371">
    <property type="entry name" value="TPK_B1-bd_sf"/>
</dbReference>
<dbReference type="InterPro" id="IPR006282">
    <property type="entry name" value="Thi_PPkinase"/>
</dbReference>
<sequence>MKRAAVMSGGTTPEEDPFYKNVFDDYQFRVAVDMGMNVFHRLGLQPDILVGDLDSICPSIDISQIDVHKFPQDKDKTDTELAIDLCMAKGFSHIDILGGIGNRLDHTLANAYLLVYGNRPDNQIRLRNAHNTIYLLTGEKSVCFEGMKGDTVSIIPLTKKIQGVTIRGCHWEIDNSDINRGQSRGVSNYLESDQAEISAREGMAFVFHICGL</sequence>
<dbReference type="GO" id="GO:0005524">
    <property type="term" value="F:ATP binding"/>
    <property type="evidence" value="ECO:0007669"/>
    <property type="project" value="UniProtKB-KW"/>
</dbReference>